<dbReference type="AlphaFoldDB" id="A0A0A9C1X4"/>
<keyword evidence="2" id="KW-0539">Nucleus</keyword>
<comment type="subcellular location">
    <subcellularLocation>
        <location evidence="1">Nucleus</location>
    </subcellularLocation>
</comment>
<dbReference type="InterPro" id="IPR051992">
    <property type="entry name" value="OxStress_Response_Reg"/>
</dbReference>
<reference evidence="4" key="1">
    <citation type="submission" date="2014-09" db="EMBL/GenBank/DDBJ databases">
        <authorList>
            <person name="Magalhaes I.L.F."/>
            <person name="Oliveira U."/>
            <person name="Santos F.R."/>
            <person name="Vidigal T.H.D.A."/>
            <person name="Brescovit A.D."/>
            <person name="Santos A.J."/>
        </authorList>
    </citation>
    <scope>NUCLEOTIDE SEQUENCE</scope>
    <source>
        <tissue evidence="4">Shoot tissue taken approximately 20 cm above the soil surface</tissue>
    </source>
</reference>
<dbReference type="PANTHER" id="PTHR33172">
    <property type="entry name" value="OS08G0516900 PROTEIN"/>
    <property type="match status" value="1"/>
</dbReference>
<accession>A0A0A9C1X4</accession>
<reference evidence="4" key="2">
    <citation type="journal article" date="2015" name="Data Brief">
        <title>Shoot transcriptome of the giant reed, Arundo donax.</title>
        <authorList>
            <person name="Barrero R.A."/>
            <person name="Guerrero F.D."/>
            <person name="Moolhuijzen P."/>
            <person name="Goolsby J.A."/>
            <person name="Tidwell J."/>
            <person name="Bellgard S.E."/>
            <person name="Bellgard M.I."/>
        </authorList>
    </citation>
    <scope>NUCLEOTIDE SEQUENCE</scope>
    <source>
        <tissue evidence="4">Shoot tissue taken approximately 20 cm above the soil surface</tissue>
    </source>
</reference>
<sequence length="231" mass="24993">MSVAFDRAAIFEVGMPACSSSSLGKDSDDGSTAGKEAEEGEVQSAYSGAGLAGLSALEESLPIRRGISKFYNGKSRSFTFLREAITPSGSATDIAKADNAYTRKRKNLIAYSIMYDKSQNTAPETYERRTHKRLASLSRVTLRPLDSVNSSRSSSRSSISSAENELPQEFNWGQSPDNTKNFTPPMIPVSRLGSCAPNAPSMPSRSLSLLDLHRLHRSCSGVCLKDKLKAD</sequence>
<dbReference type="EMBL" id="GBRH01230495">
    <property type="protein sequence ID" value="JAD67400.1"/>
    <property type="molecule type" value="Transcribed_RNA"/>
</dbReference>
<feature type="compositionally biased region" description="Polar residues" evidence="3">
    <location>
        <begin position="171"/>
        <end position="182"/>
    </location>
</feature>
<evidence type="ECO:0000313" key="4">
    <source>
        <dbReference type="EMBL" id="JAD67400.1"/>
    </source>
</evidence>
<evidence type="ECO:0000256" key="3">
    <source>
        <dbReference type="SAM" id="MobiDB-lite"/>
    </source>
</evidence>
<feature type="region of interest" description="Disordered" evidence="3">
    <location>
        <begin position="145"/>
        <end position="183"/>
    </location>
</feature>
<name>A0A0A9C1X4_ARUDO</name>
<protein>
    <submittedName>
        <fullName evidence="4">Uncharacterized protein</fullName>
    </submittedName>
</protein>
<organism evidence="4">
    <name type="scientific">Arundo donax</name>
    <name type="common">Giant reed</name>
    <name type="synonym">Donax arundinaceus</name>
    <dbReference type="NCBI Taxonomy" id="35708"/>
    <lineage>
        <taxon>Eukaryota</taxon>
        <taxon>Viridiplantae</taxon>
        <taxon>Streptophyta</taxon>
        <taxon>Embryophyta</taxon>
        <taxon>Tracheophyta</taxon>
        <taxon>Spermatophyta</taxon>
        <taxon>Magnoliopsida</taxon>
        <taxon>Liliopsida</taxon>
        <taxon>Poales</taxon>
        <taxon>Poaceae</taxon>
        <taxon>PACMAD clade</taxon>
        <taxon>Arundinoideae</taxon>
        <taxon>Arundineae</taxon>
        <taxon>Arundo</taxon>
    </lineage>
</organism>
<proteinExistence type="predicted"/>
<evidence type="ECO:0000256" key="2">
    <source>
        <dbReference type="ARBA" id="ARBA00023242"/>
    </source>
</evidence>
<evidence type="ECO:0000256" key="1">
    <source>
        <dbReference type="ARBA" id="ARBA00004123"/>
    </source>
</evidence>
<dbReference type="GO" id="GO:0006950">
    <property type="term" value="P:response to stress"/>
    <property type="evidence" value="ECO:0007669"/>
    <property type="project" value="UniProtKB-ARBA"/>
</dbReference>
<dbReference type="GO" id="GO:0005634">
    <property type="term" value="C:nucleus"/>
    <property type="evidence" value="ECO:0007669"/>
    <property type="project" value="UniProtKB-SubCell"/>
</dbReference>
<dbReference type="PANTHER" id="PTHR33172:SF96">
    <property type="entry name" value="PROTEIN OXIDATIVE STRESS 3 LIKE 3"/>
    <property type="match status" value="1"/>
</dbReference>
<feature type="region of interest" description="Disordered" evidence="3">
    <location>
        <begin position="18"/>
        <end position="42"/>
    </location>
</feature>
<feature type="compositionally biased region" description="Low complexity" evidence="3">
    <location>
        <begin position="150"/>
        <end position="161"/>
    </location>
</feature>